<feature type="domain" description="TauD/TfdA-like" evidence="4">
    <location>
        <begin position="81"/>
        <end position="334"/>
    </location>
</feature>
<dbReference type="InterPro" id="IPR050411">
    <property type="entry name" value="AlphaKG_dependent_hydroxylases"/>
</dbReference>
<feature type="compositionally biased region" description="Basic and acidic residues" evidence="3">
    <location>
        <begin position="347"/>
        <end position="357"/>
    </location>
</feature>
<evidence type="ECO:0000313" key="5">
    <source>
        <dbReference type="EMBL" id="RSH93047.1"/>
    </source>
</evidence>
<protein>
    <recommendedName>
        <fullName evidence="4">TauD/TfdA-like domain-containing protein</fullName>
    </recommendedName>
</protein>
<dbReference type="SUPFAM" id="SSF51197">
    <property type="entry name" value="Clavaminate synthase-like"/>
    <property type="match status" value="1"/>
</dbReference>
<keyword evidence="2" id="KW-0045">Antibiotic biosynthesis</keyword>
<keyword evidence="6" id="KW-1185">Reference proteome</keyword>
<dbReference type="GO" id="GO:0017000">
    <property type="term" value="P:antibiotic biosynthetic process"/>
    <property type="evidence" value="ECO:0007669"/>
    <property type="project" value="UniProtKB-KW"/>
</dbReference>
<evidence type="ECO:0000313" key="6">
    <source>
        <dbReference type="Proteomes" id="UP000279259"/>
    </source>
</evidence>
<dbReference type="PANTHER" id="PTHR10696:SF56">
    <property type="entry name" value="TAUD_TFDA-LIKE DOMAIN-CONTAINING PROTEIN"/>
    <property type="match status" value="1"/>
</dbReference>
<evidence type="ECO:0000259" key="4">
    <source>
        <dbReference type="Pfam" id="PF02668"/>
    </source>
</evidence>
<keyword evidence="1" id="KW-0560">Oxidoreductase</keyword>
<dbReference type="InterPro" id="IPR003819">
    <property type="entry name" value="TauD/TfdA-like"/>
</dbReference>
<dbReference type="STRING" id="1890683.A0A427YPP8"/>
<sequence length="373" mass="42341">MVAVLRPRTQGQHDVLFDKVQPYTAFPKVVKGPTVWQAEQFRSRRDLWTKRWSPEHIHELEEAYSMFKASRLPITAITKDTFPLPAGVTDFLRSIRALIVDGPGFILIEGLPVEHWPIEKTAAVYLAIGTIFGNTLSQNHKGHVLGHVKDLGNDPTQTHKVRIYSTAARQFFHTDAADIVGLLCLHKAKEGGESDVVSAHHLWNTLQAERPDVAELLVRPNWYFDRKGEVSEEQNGWVQKSVFYFHEGKVLSHYDPYFVKSIGRHVDAGLIPGHSRKQLEAIEILEQTAQRLALHMVLKVGDLQFVADTHVFHARTAYTDYAPPAPRRHLLRLWLATPESQGGWQRPFKDSAHEKRGGIQVNDQEETCPLDAE</sequence>
<dbReference type="AlphaFoldDB" id="A0A427YPP8"/>
<comment type="caution">
    <text evidence="5">The sequence shown here is derived from an EMBL/GenBank/DDBJ whole genome shotgun (WGS) entry which is preliminary data.</text>
</comment>
<evidence type="ECO:0000256" key="1">
    <source>
        <dbReference type="ARBA" id="ARBA00023002"/>
    </source>
</evidence>
<gene>
    <name evidence="5" type="ORF">EHS25_007400</name>
</gene>
<dbReference type="GO" id="GO:0016491">
    <property type="term" value="F:oxidoreductase activity"/>
    <property type="evidence" value="ECO:0007669"/>
    <property type="project" value="UniProtKB-KW"/>
</dbReference>
<dbReference type="PANTHER" id="PTHR10696">
    <property type="entry name" value="GAMMA-BUTYROBETAINE HYDROXYLASE-RELATED"/>
    <property type="match status" value="1"/>
</dbReference>
<evidence type="ECO:0000256" key="3">
    <source>
        <dbReference type="SAM" id="MobiDB-lite"/>
    </source>
</evidence>
<feature type="region of interest" description="Disordered" evidence="3">
    <location>
        <begin position="341"/>
        <end position="373"/>
    </location>
</feature>
<organism evidence="5 6">
    <name type="scientific">Saitozyma podzolica</name>
    <dbReference type="NCBI Taxonomy" id="1890683"/>
    <lineage>
        <taxon>Eukaryota</taxon>
        <taxon>Fungi</taxon>
        <taxon>Dikarya</taxon>
        <taxon>Basidiomycota</taxon>
        <taxon>Agaricomycotina</taxon>
        <taxon>Tremellomycetes</taxon>
        <taxon>Tremellales</taxon>
        <taxon>Trimorphomycetaceae</taxon>
        <taxon>Saitozyma</taxon>
    </lineage>
</organism>
<dbReference type="OrthoDB" id="272271at2759"/>
<dbReference type="InterPro" id="IPR042098">
    <property type="entry name" value="TauD-like_sf"/>
</dbReference>
<evidence type="ECO:0000256" key="2">
    <source>
        <dbReference type="ARBA" id="ARBA00023194"/>
    </source>
</evidence>
<name>A0A427YPP8_9TREE</name>
<dbReference type="Proteomes" id="UP000279259">
    <property type="component" value="Unassembled WGS sequence"/>
</dbReference>
<proteinExistence type="predicted"/>
<dbReference type="Pfam" id="PF02668">
    <property type="entry name" value="TauD"/>
    <property type="match status" value="1"/>
</dbReference>
<feature type="compositionally biased region" description="Acidic residues" evidence="3">
    <location>
        <begin position="363"/>
        <end position="373"/>
    </location>
</feature>
<reference evidence="5 6" key="1">
    <citation type="submission" date="2018-11" db="EMBL/GenBank/DDBJ databases">
        <title>Genome sequence of Saitozyma podzolica DSM 27192.</title>
        <authorList>
            <person name="Aliyu H."/>
            <person name="Gorte O."/>
            <person name="Ochsenreither K."/>
        </authorList>
    </citation>
    <scope>NUCLEOTIDE SEQUENCE [LARGE SCALE GENOMIC DNA]</scope>
    <source>
        <strain evidence="5 6">DSM 27192</strain>
    </source>
</reference>
<accession>A0A427YPP8</accession>
<dbReference type="Gene3D" id="3.60.130.10">
    <property type="entry name" value="Clavaminate synthase-like"/>
    <property type="match status" value="1"/>
</dbReference>
<dbReference type="EMBL" id="RSCD01000004">
    <property type="protein sequence ID" value="RSH93047.1"/>
    <property type="molecule type" value="Genomic_DNA"/>
</dbReference>